<dbReference type="EMBL" id="JAIVFP010000001">
    <property type="protein sequence ID" value="MCI4683226.1"/>
    <property type="molecule type" value="Genomic_DNA"/>
</dbReference>
<proteinExistence type="predicted"/>
<accession>A0ABS9Z705</accession>
<dbReference type="Pfam" id="PF13473">
    <property type="entry name" value="Cupredoxin_1"/>
    <property type="match status" value="1"/>
</dbReference>
<keyword evidence="1" id="KW-0732">Signal</keyword>
<comment type="caution">
    <text evidence="3">The sequence shown here is derived from an EMBL/GenBank/DDBJ whole genome shotgun (WGS) entry which is preliminary data.</text>
</comment>
<dbReference type="InterPro" id="IPR028096">
    <property type="entry name" value="EfeO_Cupredoxin"/>
</dbReference>
<dbReference type="RefSeq" id="WP_243067188.1">
    <property type="nucleotide sequence ID" value="NZ_JAIVFK010000028.1"/>
</dbReference>
<feature type="signal peptide" evidence="1">
    <location>
        <begin position="1"/>
        <end position="22"/>
    </location>
</feature>
<sequence length="110" mass="11880">MKTAHLFAAIVLLGPIAAPAVAQQATVRIAIKNHKFAPVAPRAPANQPFTLVVRNLDSTPAEFESKSLRVERIVAAGGEVAIQMRALNAGRYAFFDDFHIDTTEGELIVQ</sequence>
<keyword evidence="4" id="KW-1185">Reference proteome</keyword>
<protein>
    <submittedName>
        <fullName evidence="3">Cupredoxin domain-containing protein</fullName>
    </submittedName>
</protein>
<gene>
    <name evidence="3" type="ORF">K2U94_10670</name>
</gene>
<dbReference type="Proteomes" id="UP001139104">
    <property type="component" value="Unassembled WGS sequence"/>
</dbReference>
<feature type="chain" id="PRO_5045562950" evidence="1">
    <location>
        <begin position="23"/>
        <end position="110"/>
    </location>
</feature>
<dbReference type="InterPro" id="IPR008972">
    <property type="entry name" value="Cupredoxin"/>
</dbReference>
<organism evidence="3 4">
    <name type="scientific">Candidatus Rhodoblastus alkanivorans</name>
    <dbReference type="NCBI Taxonomy" id="2954117"/>
    <lineage>
        <taxon>Bacteria</taxon>
        <taxon>Pseudomonadati</taxon>
        <taxon>Pseudomonadota</taxon>
        <taxon>Alphaproteobacteria</taxon>
        <taxon>Hyphomicrobiales</taxon>
        <taxon>Rhodoblastaceae</taxon>
        <taxon>Rhodoblastus</taxon>
    </lineage>
</organism>
<reference evidence="3" key="1">
    <citation type="journal article" date="2022" name="ISME J.">
        <title>Identification of active gaseous-alkane degraders at natural gas seeps.</title>
        <authorList>
            <person name="Farhan Ul Haque M."/>
            <person name="Hernandez M."/>
            <person name="Crombie A.T."/>
            <person name="Murrell J.C."/>
        </authorList>
    </citation>
    <scope>NUCLEOTIDE SEQUENCE</scope>
    <source>
        <strain evidence="3">PC2</strain>
    </source>
</reference>
<name>A0ABS9Z705_9HYPH</name>
<evidence type="ECO:0000313" key="4">
    <source>
        <dbReference type="Proteomes" id="UP001139104"/>
    </source>
</evidence>
<evidence type="ECO:0000259" key="2">
    <source>
        <dbReference type="Pfam" id="PF13473"/>
    </source>
</evidence>
<dbReference type="SUPFAM" id="SSF49503">
    <property type="entry name" value="Cupredoxins"/>
    <property type="match status" value="1"/>
</dbReference>
<evidence type="ECO:0000313" key="3">
    <source>
        <dbReference type="EMBL" id="MCI4683226.1"/>
    </source>
</evidence>
<dbReference type="Gene3D" id="2.60.40.420">
    <property type="entry name" value="Cupredoxins - blue copper proteins"/>
    <property type="match status" value="1"/>
</dbReference>
<evidence type="ECO:0000256" key="1">
    <source>
        <dbReference type="SAM" id="SignalP"/>
    </source>
</evidence>
<feature type="domain" description="EfeO-type cupredoxin-like" evidence="2">
    <location>
        <begin position="9"/>
        <end position="109"/>
    </location>
</feature>